<dbReference type="Pfam" id="PF02075">
    <property type="entry name" value="RuvC"/>
    <property type="match status" value="1"/>
</dbReference>
<dbReference type="GO" id="GO:0006310">
    <property type="term" value="P:DNA recombination"/>
    <property type="evidence" value="ECO:0007669"/>
    <property type="project" value="UniProtKB-UniRule"/>
</dbReference>
<accession>A0A1H7PR83</accession>
<dbReference type="Proteomes" id="UP000185766">
    <property type="component" value="Unassembled WGS sequence"/>
</dbReference>
<dbReference type="PROSITE" id="PS01321">
    <property type="entry name" value="RUVC"/>
    <property type="match status" value="1"/>
</dbReference>
<feature type="active site" evidence="13">
    <location>
        <position position="68"/>
    </location>
</feature>
<evidence type="ECO:0000256" key="2">
    <source>
        <dbReference type="ARBA" id="ARBA00022490"/>
    </source>
</evidence>
<protein>
    <recommendedName>
        <fullName evidence="13 14">Crossover junction endodeoxyribonuclease RuvC</fullName>
        <ecNumber evidence="13 14">3.1.21.10</ecNumber>
    </recommendedName>
    <alternativeName>
        <fullName evidence="13">Holliday junction nuclease RuvC</fullName>
    </alternativeName>
    <alternativeName>
        <fullName evidence="13">Holliday junction resolvase RuvC</fullName>
    </alternativeName>
</protein>
<feature type="binding site" evidence="13">
    <location>
        <position position="140"/>
    </location>
    <ligand>
        <name>Mg(2+)</name>
        <dbReference type="ChEBI" id="CHEBI:18420"/>
        <label>1</label>
    </ligand>
</feature>
<dbReference type="GO" id="GO:0008821">
    <property type="term" value="F:crossover junction DNA endonuclease activity"/>
    <property type="evidence" value="ECO:0007669"/>
    <property type="project" value="UniProtKB-UniRule"/>
</dbReference>
<dbReference type="RefSeq" id="WP_074868865.1">
    <property type="nucleotide sequence ID" value="NZ_FOAS01000011.1"/>
</dbReference>
<keyword evidence="4 13" id="KW-0479">Metal-binding</keyword>
<evidence type="ECO:0000313" key="16">
    <source>
        <dbReference type="Proteomes" id="UP000185766"/>
    </source>
</evidence>
<evidence type="ECO:0000256" key="1">
    <source>
        <dbReference type="ARBA" id="ARBA00009518"/>
    </source>
</evidence>
<name>A0A1H7PR83_9GAMM</name>
<comment type="cofactor">
    <cofactor evidence="13">
        <name>Mg(2+)</name>
        <dbReference type="ChEBI" id="CHEBI:18420"/>
    </cofactor>
    <text evidence="13">Binds 2 Mg(2+) ion per subunit.</text>
</comment>
<dbReference type="InterPro" id="IPR020563">
    <property type="entry name" value="X-over_junc_endoDNase_Mg_BS"/>
</dbReference>
<dbReference type="GO" id="GO:0000287">
    <property type="term" value="F:magnesium ion binding"/>
    <property type="evidence" value="ECO:0007669"/>
    <property type="project" value="UniProtKB-UniRule"/>
</dbReference>
<evidence type="ECO:0000256" key="7">
    <source>
        <dbReference type="ARBA" id="ARBA00022801"/>
    </source>
</evidence>
<reference evidence="15 16" key="1">
    <citation type="submission" date="2016-10" db="EMBL/GenBank/DDBJ databases">
        <authorList>
            <person name="de Groot N.N."/>
        </authorList>
    </citation>
    <scope>NUCLEOTIDE SEQUENCE [LARGE SCALE GENOMIC DNA]</scope>
    <source>
        <strain evidence="15 16">JCM 19513</strain>
    </source>
</reference>
<comment type="subcellular location">
    <subcellularLocation>
        <location evidence="13">Cytoplasm</location>
    </subcellularLocation>
</comment>
<evidence type="ECO:0000256" key="6">
    <source>
        <dbReference type="ARBA" id="ARBA00022763"/>
    </source>
</evidence>
<keyword evidence="7 13" id="KW-0378">Hydrolase</keyword>
<feature type="active site" evidence="13">
    <location>
        <position position="140"/>
    </location>
</feature>
<dbReference type="HAMAP" id="MF_00034">
    <property type="entry name" value="RuvC"/>
    <property type="match status" value="1"/>
</dbReference>
<feature type="binding site" evidence="13">
    <location>
        <position position="68"/>
    </location>
    <ligand>
        <name>Mg(2+)</name>
        <dbReference type="ChEBI" id="CHEBI:18420"/>
        <label>2</label>
    </ligand>
</feature>
<dbReference type="STRING" id="1429083.GCA_001885685_02122"/>
<organism evidence="15 16">
    <name type="scientific">Atopomonas hussainii</name>
    <dbReference type="NCBI Taxonomy" id="1429083"/>
    <lineage>
        <taxon>Bacteria</taxon>
        <taxon>Pseudomonadati</taxon>
        <taxon>Pseudomonadota</taxon>
        <taxon>Gammaproteobacteria</taxon>
        <taxon>Pseudomonadales</taxon>
        <taxon>Pseudomonadaceae</taxon>
        <taxon>Atopomonas</taxon>
    </lineage>
</organism>
<comment type="catalytic activity">
    <reaction evidence="12 13">
        <text>Endonucleolytic cleavage at a junction such as a reciprocal single-stranded crossover between two homologous DNA duplexes (Holliday junction).</text>
        <dbReference type="EC" id="3.1.21.10"/>
    </reaction>
</comment>
<evidence type="ECO:0000313" key="15">
    <source>
        <dbReference type="EMBL" id="SEL38350.1"/>
    </source>
</evidence>
<dbReference type="FunFam" id="3.30.420.10:FF:000002">
    <property type="entry name" value="Crossover junction endodeoxyribonuclease RuvC"/>
    <property type="match status" value="1"/>
</dbReference>
<dbReference type="CDD" id="cd16962">
    <property type="entry name" value="RuvC"/>
    <property type="match status" value="1"/>
</dbReference>
<dbReference type="PRINTS" id="PR00696">
    <property type="entry name" value="RSOLVASERUVC"/>
</dbReference>
<dbReference type="EC" id="3.1.21.10" evidence="13 14"/>
<evidence type="ECO:0000256" key="9">
    <source>
        <dbReference type="ARBA" id="ARBA00023125"/>
    </source>
</evidence>
<keyword evidence="9 13" id="KW-0238">DNA-binding</keyword>
<evidence type="ECO:0000256" key="13">
    <source>
        <dbReference type="HAMAP-Rule" id="MF_00034"/>
    </source>
</evidence>
<keyword evidence="5 13" id="KW-0255">Endonuclease</keyword>
<evidence type="ECO:0000256" key="14">
    <source>
        <dbReference type="NCBIfam" id="TIGR00228"/>
    </source>
</evidence>
<evidence type="ECO:0000256" key="4">
    <source>
        <dbReference type="ARBA" id="ARBA00022723"/>
    </source>
</evidence>
<dbReference type="SUPFAM" id="SSF53098">
    <property type="entry name" value="Ribonuclease H-like"/>
    <property type="match status" value="1"/>
</dbReference>
<dbReference type="Gene3D" id="3.30.420.10">
    <property type="entry name" value="Ribonuclease H-like superfamily/Ribonuclease H"/>
    <property type="match status" value="1"/>
</dbReference>
<comment type="subunit">
    <text evidence="13">Homodimer which binds Holliday junction (HJ) DNA. The HJ becomes 2-fold symmetrical on binding to RuvC with unstacked arms; it has a different conformation from HJ DNA in complex with RuvA. In the full resolvosome a probable DNA-RuvA(4)-RuvB(12)-RuvC(2) complex forms which resolves the HJ.</text>
</comment>
<dbReference type="PANTHER" id="PTHR30194:SF3">
    <property type="entry name" value="CROSSOVER JUNCTION ENDODEOXYRIBONUCLEASE RUVC"/>
    <property type="match status" value="1"/>
</dbReference>
<evidence type="ECO:0000256" key="11">
    <source>
        <dbReference type="ARBA" id="ARBA00023204"/>
    </source>
</evidence>
<keyword evidence="3 13" id="KW-0540">Nuclease</keyword>
<dbReference type="NCBIfam" id="TIGR00228">
    <property type="entry name" value="ruvC"/>
    <property type="match status" value="1"/>
</dbReference>
<dbReference type="AlphaFoldDB" id="A0A1H7PR83"/>
<dbReference type="PANTHER" id="PTHR30194">
    <property type="entry name" value="CROSSOVER JUNCTION ENDODEOXYRIBONUCLEASE RUVC"/>
    <property type="match status" value="1"/>
</dbReference>
<dbReference type="EMBL" id="FOAS01000011">
    <property type="protein sequence ID" value="SEL38350.1"/>
    <property type="molecule type" value="Genomic_DNA"/>
</dbReference>
<gene>
    <name evidence="13" type="primary">ruvC</name>
    <name evidence="15" type="ORF">SAMN05216214_111114</name>
</gene>
<dbReference type="GO" id="GO:0003677">
    <property type="term" value="F:DNA binding"/>
    <property type="evidence" value="ECO:0007669"/>
    <property type="project" value="UniProtKB-KW"/>
</dbReference>
<dbReference type="GO" id="GO:0048476">
    <property type="term" value="C:Holliday junction resolvase complex"/>
    <property type="evidence" value="ECO:0007669"/>
    <property type="project" value="UniProtKB-UniRule"/>
</dbReference>
<evidence type="ECO:0000256" key="5">
    <source>
        <dbReference type="ARBA" id="ARBA00022759"/>
    </source>
</evidence>
<dbReference type="InterPro" id="IPR012337">
    <property type="entry name" value="RNaseH-like_sf"/>
</dbReference>
<keyword evidence="10 13" id="KW-0233">DNA recombination</keyword>
<sequence>MALILGIDPGSRLTGFGIVRSLARGQCEYIASGCVRAGDGPFAERLALIYRSLREVISQYQPEYAAIEQVFLARNADSALKLGQARGAAVVALVESGLPVEEYTATQVKQALVGKGSADKEQVRQMVMHLLKLTQAPQMDASDALAIAICHAHHQQSLVPHQLTATRRRSGRLRFKEMP</sequence>
<dbReference type="GO" id="GO:0005737">
    <property type="term" value="C:cytoplasm"/>
    <property type="evidence" value="ECO:0007669"/>
    <property type="project" value="UniProtKB-SubCell"/>
</dbReference>
<keyword evidence="16" id="KW-1185">Reference proteome</keyword>
<evidence type="ECO:0000256" key="10">
    <source>
        <dbReference type="ARBA" id="ARBA00023172"/>
    </source>
</evidence>
<feature type="active site" evidence="13">
    <location>
        <position position="8"/>
    </location>
</feature>
<keyword evidence="11 13" id="KW-0234">DNA repair</keyword>
<evidence type="ECO:0000256" key="3">
    <source>
        <dbReference type="ARBA" id="ARBA00022722"/>
    </source>
</evidence>
<keyword evidence="6 13" id="KW-0227">DNA damage</keyword>
<keyword evidence="8 13" id="KW-0460">Magnesium</keyword>
<dbReference type="InterPro" id="IPR002176">
    <property type="entry name" value="X-over_junc_endoDNase_RuvC"/>
</dbReference>
<feature type="binding site" evidence="13">
    <location>
        <position position="8"/>
    </location>
    <ligand>
        <name>Mg(2+)</name>
        <dbReference type="ChEBI" id="CHEBI:18420"/>
        <label>1</label>
    </ligand>
</feature>
<dbReference type="GO" id="GO:0006281">
    <property type="term" value="P:DNA repair"/>
    <property type="evidence" value="ECO:0007669"/>
    <property type="project" value="UniProtKB-UniRule"/>
</dbReference>
<comment type="similarity">
    <text evidence="1 13">Belongs to the RuvC family.</text>
</comment>
<proteinExistence type="inferred from homology"/>
<dbReference type="InterPro" id="IPR036397">
    <property type="entry name" value="RNaseH_sf"/>
</dbReference>
<evidence type="ECO:0000256" key="12">
    <source>
        <dbReference type="ARBA" id="ARBA00029354"/>
    </source>
</evidence>
<evidence type="ECO:0000256" key="8">
    <source>
        <dbReference type="ARBA" id="ARBA00022842"/>
    </source>
</evidence>
<keyword evidence="2 13" id="KW-0963">Cytoplasm</keyword>
<comment type="function">
    <text evidence="13">The RuvA-RuvB-RuvC complex processes Holliday junction (HJ) DNA during genetic recombination and DNA repair. Endonuclease that resolves HJ intermediates. Cleaves cruciform DNA by making single-stranded nicks across the HJ at symmetrical positions within the homologous arms, yielding a 5'-phosphate and a 3'-hydroxyl group; requires a central core of homology in the junction. The consensus cleavage sequence is 5'-(A/T)TT(C/G)-3'. Cleavage occurs on the 3'-side of the TT dinucleotide at the point of strand exchange. HJ branch migration catalyzed by RuvA-RuvB allows RuvC to scan DNA until it finds its consensus sequence, where it cleaves and resolves the cruciform DNA.</text>
</comment>